<gene>
    <name evidence="2" type="ORF">SDC9_105035</name>
</gene>
<evidence type="ECO:0000256" key="1">
    <source>
        <dbReference type="SAM" id="MobiDB-lite"/>
    </source>
</evidence>
<proteinExistence type="predicted"/>
<comment type="caution">
    <text evidence="2">The sequence shown here is derived from an EMBL/GenBank/DDBJ whole genome shotgun (WGS) entry which is preliminary data.</text>
</comment>
<accession>A0A645AY81</accession>
<feature type="region of interest" description="Disordered" evidence="1">
    <location>
        <begin position="1"/>
        <end position="48"/>
    </location>
</feature>
<name>A0A645AY81_9ZZZZ</name>
<feature type="compositionally biased region" description="Basic and acidic residues" evidence="1">
    <location>
        <begin position="167"/>
        <end position="184"/>
    </location>
</feature>
<protein>
    <submittedName>
        <fullName evidence="2">Uncharacterized protein</fullName>
    </submittedName>
</protein>
<sequence>MAKRGPGRGLSADPDHVRRGQRRPCGHGSRERLAPPSSRGGHRSGIRHAVRGVGPCNRGAGCGVHRDAGCVRRPGLPGGAVQLLYHRRLRRRVAAGVPDLPERLRVRGYPAPYRRDAAFCFQRRVRHDVGVGPVGLFEGHGHPGKRQLCHPARTGPKADGGGPPPEEPVREDEFRKEEGRHEEN</sequence>
<dbReference type="AlphaFoldDB" id="A0A645AY81"/>
<dbReference type="EMBL" id="VSSQ01016647">
    <property type="protein sequence ID" value="MPM58205.1"/>
    <property type="molecule type" value="Genomic_DNA"/>
</dbReference>
<organism evidence="2">
    <name type="scientific">bioreactor metagenome</name>
    <dbReference type="NCBI Taxonomy" id="1076179"/>
    <lineage>
        <taxon>unclassified sequences</taxon>
        <taxon>metagenomes</taxon>
        <taxon>ecological metagenomes</taxon>
    </lineage>
</organism>
<feature type="region of interest" description="Disordered" evidence="1">
    <location>
        <begin position="138"/>
        <end position="184"/>
    </location>
</feature>
<evidence type="ECO:0000313" key="2">
    <source>
        <dbReference type="EMBL" id="MPM58205.1"/>
    </source>
</evidence>
<reference evidence="2" key="1">
    <citation type="submission" date="2019-08" db="EMBL/GenBank/DDBJ databases">
        <authorList>
            <person name="Kucharzyk K."/>
            <person name="Murdoch R.W."/>
            <person name="Higgins S."/>
            <person name="Loffler F."/>
        </authorList>
    </citation>
    <scope>NUCLEOTIDE SEQUENCE</scope>
</reference>